<evidence type="ECO:0000256" key="6">
    <source>
        <dbReference type="SAM" id="Phobius"/>
    </source>
</evidence>
<evidence type="ECO:0000256" key="2">
    <source>
        <dbReference type="ARBA" id="ARBA00022723"/>
    </source>
</evidence>
<dbReference type="PROSITE" id="PS51007">
    <property type="entry name" value="CYTC"/>
    <property type="match status" value="1"/>
</dbReference>
<keyword evidence="2 4" id="KW-0479">Metal-binding</keyword>
<protein>
    <submittedName>
        <fullName evidence="8">C-type cytochrome</fullName>
    </submittedName>
</protein>
<keyword evidence="3 4" id="KW-0408">Iron</keyword>
<dbReference type="PANTHER" id="PTHR33751">
    <property type="entry name" value="CBB3-TYPE CYTOCHROME C OXIDASE SUBUNIT FIXP"/>
    <property type="match status" value="1"/>
</dbReference>
<feature type="region of interest" description="Disordered" evidence="5">
    <location>
        <begin position="51"/>
        <end position="70"/>
    </location>
</feature>
<keyword evidence="1 4" id="KW-0349">Heme</keyword>
<keyword evidence="6" id="KW-1133">Transmembrane helix</keyword>
<evidence type="ECO:0000256" key="1">
    <source>
        <dbReference type="ARBA" id="ARBA00022617"/>
    </source>
</evidence>
<dbReference type="GO" id="GO:0046872">
    <property type="term" value="F:metal ion binding"/>
    <property type="evidence" value="ECO:0007669"/>
    <property type="project" value="UniProtKB-KW"/>
</dbReference>
<dbReference type="SUPFAM" id="SSF46626">
    <property type="entry name" value="Cytochrome c"/>
    <property type="match status" value="2"/>
</dbReference>
<evidence type="ECO:0000313" key="8">
    <source>
        <dbReference type="EMBL" id="NEE02027.1"/>
    </source>
</evidence>
<dbReference type="GO" id="GO:0020037">
    <property type="term" value="F:heme binding"/>
    <property type="evidence" value="ECO:0007669"/>
    <property type="project" value="InterPro"/>
</dbReference>
<gene>
    <name evidence="8" type="ORF">G1H10_17775</name>
</gene>
<comment type="caution">
    <text evidence="8">The sequence shown here is derived from an EMBL/GenBank/DDBJ whole genome shotgun (WGS) entry which is preliminary data.</text>
</comment>
<evidence type="ECO:0000256" key="3">
    <source>
        <dbReference type="ARBA" id="ARBA00023004"/>
    </source>
</evidence>
<dbReference type="InterPro" id="IPR050597">
    <property type="entry name" value="Cytochrome_c_Oxidase_Subunit"/>
</dbReference>
<evidence type="ECO:0000256" key="5">
    <source>
        <dbReference type="SAM" id="MobiDB-lite"/>
    </source>
</evidence>
<dbReference type="Pfam" id="PF00034">
    <property type="entry name" value="Cytochrom_C"/>
    <property type="match status" value="1"/>
</dbReference>
<keyword evidence="9" id="KW-1185">Reference proteome</keyword>
<name>A0A6L9SA93_9ACTN</name>
<dbReference type="InterPro" id="IPR009056">
    <property type="entry name" value="Cyt_c-like_dom"/>
</dbReference>
<dbReference type="Gene3D" id="1.10.760.10">
    <property type="entry name" value="Cytochrome c-like domain"/>
    <property type="match status" value="2"/>
</dbReference>
<proteinExistence type="predicted"/>
<keyword evidence="6" id="KW-0472">Membrane</keyword>
<dbReference type="EMBL" id="JAAGOA010000012">
    <property type="protein sequence ID" value="NEE02027.1"/>
    <property type="molecule type" value="Genomic_DNA"/>
</dbReference>
<dbReference type="Pfam" id="PF13442">
    <property type="entry name" value="Cytochrome_CBB3"/>
    <property type="match status" value="1"/>
</dbReference>
<evidence type="ECO:0000313" key="9">
    <source>
        <dbReference type="Proteomes" id="UP000475214"/>
    </source>
</evidence>
<keyword evidence="6" id="KW-0812">Transmembrane</keyword>
<dbReference type="PANTHER" id="PTHR33751:SF13">
    <property type="entry name" value="CYTOCHROME BC1 COMPLEX CYTOCHROME C SUBUNIT"/>
    <property type="match status" value="1"/>
</dbReference>
<dbReference type="Proteomes" id="UP000475214">
    <property type="component" value="Unassembled WGS sequence"/>
</dbReference>
<evidence type="ECO:0000256" key="4">
    <source>
        <dbReference type="PROSITE-ProRule" id="PRU00433"/>
    </source>
</evidence>
<dbReference type="GO" id="GO:0009055">
    <property type="term" value="F:electron transfer activity"/>
    <property type="evidence" value="ECO:0007669"/>
    <property type="project" value="InterPro"/>
</dbReference>
<dbReference type="InterPro" id="IPR036909">
    <property type="entry name" value="Cyt_c-like_dom_sf"/>
</dbReference>
<accession>A0A6L9SA93</accession>
<sequence length="285" mass="29303">MDRPQSGSRHRLRRAAVAVLALATAGLLGFGVPGTGSAGHGNVSDHGIAGDDGIAGEAATPGPVTTDDPALDDSEAVRRGRELYGQSCASCHGQQGEGTHRGPSLEGVGAASADFYLSTGRMPIDHPDEDPRRREPALNEDEIHALVSYVASLGDGPPIPTVEEGDASQGRHLYLGSCASCHSPSTTGGAMPHGEVSPSLVPSAPTQIAEAIRLGPGTMPPFSEHALSDEEMNDLIAYVIALREPRDHGGNPLGTYGPAVEGLVGWVVGLGLLLVVARMLGKRAP</sequence>
<evidence type="ECO:0000259" key="7">
    <source>
        <dbReference type="PROSITE" id="PS51007"/>
    </source>
</evidence>
<feature type="domain" description="Cytochrome c" evidence="7">
    <location>
        <begin position="75"/>
        <end position="243"/>
    </location>
</feature>
<organism evidence="8 9">
    <name type="scientific">Phytoactinopolyspora halotolerans</name>
    <dbReference type="NCBI Taxonomy" id="1981512"/>
    <lineage>
        <taxon>Bacteria</taxon>
        <taxon>Bacillati</taxon>
        <taxon>Actinomycetota</taxon>
        <taxon>Actinomycetes</taxon>
        <taxon>Jiangellales</taxon>
        <taxon>Jiangellaceae</taxon>
        <taxon>Phytoactinopolyspora</taxon>
    </lineage>
</organism>
<feature type="transmembrane region" description="Helical" evidence="6">
    <location>
        <begin position="263"/>
        <end position="281"/>
    </location>
</feature>
<reference evidence="8 9" key="1">
    <citation type="submission" date="2020-02" db="EMBL/GenBank/DDBJ databases">
        <authorList>
            <person name="Li X.-J."/>
            <person name="Han X.-M."/>
        </authorList>
    </citation>
    <scope>NUCLEOTIDE SEQUENCE [LARGE SCALE GENOMIC DNA]</scope>
    <source>
        <strain evidence="8 9">CCTCC AB 2017055</strain>
    </source>
</reference>
<dbReference type="AlphaFoldDB" id="A0A6L9SA93"/>
<dbReference type="RefSeq" id="WP_163740211.1">
    <property type="nucleotide sequence ID" value="NZ_JAAGOA010000012.1"/>
</dbReference>